<accession>A0A5B9NCU5</accession>
<proteinExistence type="predicted"/>
<evidence type="ECO:0000313" key="2">
    <source>
        <dbReference type="Proteomes" id="UP000324257"/>
    </source>
</evidence>
<evidence type="ECO:0000313" key="1">
    <source>
        <dbReference type="EMBL" id="QEG09301.1"/>
    </source>
</evidence>
<dbReference type="PROSITE" id="PS51257">
    <property type="entry name" value="PROKAR_LIPOPROTEIN"/>
    <property type="match status" value="1"/>
</dbReference>
<organism evidence="1 2">
    <name type="scientific">Stenotrophomonas phage Pokken</name>
    <dbReference type="NCBI Taxonomy" id="2596674"/>
    <lineage>
        <taxon>Viruses</taxon>
        <taxon>Duplodnaviria</taxon>
        <taxon>Heunggongvirae</taxon>
        <taxon>Uroviricota</taxon>
        <taxon>Caudoviricetes</taxon>
        <taxon>Schitoviridae</taxon>
        <taxon>Pokkenvirus</taxon>
        <taxon>Pokkenvirus pokken</taxon>
    </lineage>
</organism>
<protein>
    <submittedName>
        <fullName evidence="1">O-spanin</fullName>
    </submittedName>
</protein>
<gene>
    <name evidence="1" type="ORF">CPT_Pokken_083</name>
</gene>
<keyword evidence="2" id="KW-1185">Reference proteome</keyword>
<reference evidence="2" key="1">
    <citation type="submission" date="2019-06" db="EMBL/GenBank/DDBJ databases">
        <title>The complete genome of Stenotrophomonas phage Pokken.</title>
        <authorList>
            <person name="Hayden A."/>
            <person name="Martinez N."/>
            <person name="Moreland R."/>
            <person name="Liu M."/>
            <person name="Gonzalez C.F."/>
            <person name="Ramsey J."/>
        </authorList>
    </citation>
    <scope>NUCLEOTIDE SEQUENCE [LARGE SCALE GENOMIC DNA]</scope>
</reference>
<dbReference type="Proteomes" id="UP000324257">
    <property type="component" value="Segment"/>
</dbReference>
<dbReference type="EMBL" id="MN062186">
    <property type="protein sequence ID" value="QEG09301.1"/>
    <property type="molecule type" value="Genomic_DNA"/>
</dbReference>
<name>A0A5B9NCU5_9CAUD</name>
<sequence length="88" mass="9772">MMRSLMHWLKRIGNMMLKLLPCALITLAGCSSVPKGRPYTNVKPKLEPLSVEVSQAMQANSTPLLKKADLWYENSGLLLDSVTNKSDP</sequence>